<reference evidence="1" key="2">
    <citation type="submission" date="2024-02" db="EMBL/GenBank/DDBJ databases">
        <authorList>
            <person name="Prathaban M."/>
            <person name="Mythili R."/>
            <person name="Sharmila Devi N."/>
            <person name="Sobanaa M."/>
            <person name="Prathiviraj R."/>
            <person name="Selvin J."/>
        </authorList>
    </citation>
    <scope>NUCLEOTIDE SEQUENCE</scope>
    <source>
        <strain evidence="1">MP1014</strain>
    </source>
</reference>
<dbReference type="EMBL" id="JBAGLP010000117">
    <property type="protein sequence ID" value="MEG3615142.1"/>
    <property type="molecule type" value="Genomic_DNA"/>
</dbReference>
<evidence type="ECO:0000313" key="2">
    <source>
        <dbReference type="Proteomes" id="UP001310387"/>
    </source>
</evidence>
<dbReference type="Proteomes" id="UP001310387">
    <property type="component" value="Unassembled WGS sequence"/>
</dbReference>
<proteinExistence type="predicted"/>
<keyword evidence="2" id="KW-1185">Reference proteome</keyword>
<comment type="caution">
    <text evidence="1">The sequence shown here is derived from an EMBL/GenBank/DDBJ whole genome shotgun (WGS) entry which is preliminary data.</text>
</comment>
<name>A0ABU7Z6U8_9MICO</name>
<dbReference type="RefSeq" id="WP_332901829.1">
    <property type="nucleotide sequence ID" value="NZ_JBAGLP010000117.1"/>
</dbReference>
<protein>
    <submittedName>
        <fullName evidence="1">Uncharacterized protein</fullName>
    </submittedName>
</protein>
<gene>
    <name evidence="1" type="ORF">V5O49_08410</name>
</gene>
<evidence type="ECO:0000313" key="1">
    <source>
        <dbReference type="EMBL" id="MEG3615142.1"/>
    </source>
</evidence>
<sequence>MPAAATTAARPLRELLHGPGGDVTVVRPADVGGAAAWQTLVREGVLRVLRGEAACPADRVVDAGLRGTVLAADVPHGAVVTARTATWVRTGCGRPDPLDLTYPAGRHRPDRPTGARLWQARLLGPDVRDVGGVAVTTTQRTLVELVLHGTDPAETVDLAVALLRAGARVEEAHGSISARTRVAARARAHDLLDAAAAVLDPDGARAPADCPA</sequence>
<accession>A0ABU7Z6U8</accession>
<organism evidence="1 2">
    <name type="scientific">Isoptericola haloaureus</name>
    <dbReference type="NCBI Taxonomy" id="1542902"/>
    <lineage>
        <taxon>Bacteria</taxon>
        <taxon>Bacillati</taxon>
        <taxon>Actinomycetota</taxon>
        <taxon>Actinomycetes</taxon>
        <taxon>Micrococcales</taxon>
        <taxon>Promicromonosporaceae</taxon>
        <taxon>Isoptericola</taxon>
    </lineage>
</organism>
<reference evidence="1" key="1">
    <citation type="journal article" date="2024" name="Antonie Van Leeuwenhoek">
        <title>Isoptericola haloaureus sp. nov., a dimorphic actinobacterium isolated from mangrove sediments of southeast India, implicating biosaline agricultural significance through nitrogen fixation and salt tolerance genes.</title>
        <authorList>
            <person name="Prathaban M."/>
            <person name="Prathiviraj R."/>
            <person name="Ravichandran M."/>
            <person name="Natarajan S.D."/>
            <person name="Sobanaa M."/>
            <person name="Hari Krishna Kumar S."/>
            <person name="Chandrasekar V."/>
            <person name="Selvin J."/>
        </authorList>
    </citation>
    <scope>NUCLEOTIDE SEQUENCE</scope>
    <source>
        <strain evidence="1">MP1014</strain>
    </source>
</reference>